<feature type="DNA-binding region" description="H-T-H motif" evidence="4">
    <location>
        <begin position="43"/>
        <end position="62"/>
    </location>
</feature>
<dbReference type="InterPro" id="IPR036271">
    <property type="entry name" value="Tet_transcr_reg_TetR-rel_C_sf"/>
</dbReference>
<dbReference type="InterPro" id="IPR001647">
    <property type="entry name" value="HTH_TetR"/>
</dbReference>
<dbReference type="PROSITE" id="PS01081">
    <property type="entry name" value="HTH_TETR_1"/>
    <property type="match status" value="1"/>
</dbReference>
<evidence type="ECO:0000259" key="5">
    <source>
        <dbReference type="PROSITE" id="PS50977"/>
    </source>
</evidence>
<sequence>MAVGDDTRNRATRQTLRRDAAGNRERILKAAALAFGERGLAASMEDIARMAGVGPATLYRRFPTKDALVATLVSDFHNKLVRLAEEATNRPPGEGLEQFLRTAGWHLAASRGFLPRAWTELARREHVRHLRDLTAGLLRQAQEAGVANDQLTVTDVALAIWSLRGVIETAGTIAPDAWQRHLDVIMAGFRAANTDLPHRPVTLGQLERITTGRG</sequence>
<name>A0ABX1J8P1_9PSEU</name>
<dbReference type="Gene3D" id="1.10.357.10">
    <property type="entry name" value="Tetracycline Repressor, domain 2"/>
    <property type="match status" value="1"/>
</dbReference>
<proteinExistence type="predicted"/>
<keyword evidence="1" id="KW-0805">Transcription regulation</keyword>
<keyword evidence="3" id="KW-0804">Transcription</keyword>
<dbReference type="InterPro" id="IPR050109">
    <property type="entry name" value="HTH-type_TetR-like_transc_reg"/>
</dbReference>
<organism evidence="6 7">
    <name type="scientific">Amycolatopsis acididurans</name>
    <dbReference type="NCBI Taxonomy" id="2724524"/>
    <lineage>
        <taxon>Bacteria</taxon>
        <taxon>Bacillati</taxon>
        <taxon>Actinomycetota</taxon>
        <taxon>Actinomycetes</taxon>
        <taxon>Pseudonocardiales</taxon>
        <taxon>Pseudonocardiaceae</taxon>
        <taxon>Amycolatopsis</taxon>
    </lineage>
</organism>
<dbReference type="PANTHER" id="PTHR30055:SF234">
    <property type="entry name" value="HTH-TYPE TRANSCRIPTIONAL REGULATOR BETI"/>
    <property type="match status" value="1"/>
</dbReference>
<evidence type="ECO:0000313" key="6">
    <source>
        <dbReference type="EMBL" id="NKQ56078.1"/>
    </source>
</evidence>
<dbReference type="PRINTS" id="PR00455">
    <property type="entry name" value="HTHTETR"/>
</dbReference>
<dbReference type="SUPFAM" id="SSF46689">
    <property type="entry name" value="Homeodomain-like"/>
    <property type="match status" value="1"/>
</dbReference>
<evidence type="ECO:0000256" key="1">
    <source>
        <dbReference type="ARBA" id="ARBA00023015"/>
    </source>
</evidence>
<dbReference type="InterPro" id="IPR009057">
    <property type="entry name" value="Homeodomain-like_sf"/>
</dbReference>
<dbReference type="EMBL" id="JAAXLS010000020">
    <property type="protein sequence ID" value="NKQ56078.1"/>
    <property type="molecule type" value="Genomic_DNA"/>
</dbReference>
<dbReference type="Proteomes" id="UP000715441">
    <property type="component" value="Unassembled WGS sequence"/>
</dbReference>
<feature type="domain" description="HTH tetR-type" evidence="5">
    <location>
        <begin position="21"/>
        <end position="80"/>
    </location>
</feature>
<dbReference type="InterPro" id="IPR049445">
    <property type="entry name" value="TetR_SbtR-like_C"/>
</dbReference>
<reference evidence="6 7" key="1">
    <citation type="submission" date="2020-04" db="EMBL/GenBank/DDBJ databases">
        <title>Novel species.</title>
        <authorList>
            <person name="Teo W.F.A."/>
            <person name="Lipun K."/>
            <person name="Srisuk N."/>
            <person name="Duangmal K."/>
        </authorList>
    </citation>
    <scope>NUCLEOTIDE SEQUENCE [LARGE SCALE GENOMIC DNA]</scope>
    <source>
        <strain evidence="6 7">K13G38</strain>
    </source>
</reference>
<evidence type="ECO:0000256" key="2">
    <source>
        <dbReference type="ARBA" id="ARBA00023125"/>
    </source>
</evidence>
<dbReference type="PROSITE" id="PS50977">
    <property type="entry name" value="HTH_TETR_2"/>
    <property type="match status" value="1"/>
</dbReference>
<dbReference type="RefSeq" id="WP_168519123.1">
    <property type="nucleotide sequence ID" value="NZ_JAAXLS010000020.1"/>
</dbReference>
<gene>
    <name evidence="6" type="ORF">HFP15_24675</name>
</gene>
<comment type="caution">
    <text evidence="6">The sequence shown here is derived from an EMBL/GenBank/DDBJ whole genome shotgun (WGS) entry which is preliminary data.</text>
</comment>
<dbReference type="InterPro" id="IPR023772">
    <property type="entry name" value="DNA-bd_HTH_TetR-type_CS"/>
</dbReference>
<accession>A0ABX1J8P1</accession>
<evidence type="ECO:0000256" key="4">
    <source>
        <dbReference type="PROSITE-ProRule" id="PRU00335"/>
    </source>
</evidence>
<evidence type="ECO:0000256" key="3">
    <source>
        <dbReference type="ARBA" id="ARBA00023163"/>
    </source>
</evidence>
<keyword evidence="7" id="KW-1185">Reference proteome</keyword>
<dbReference type="PANTHER" id="PTHR30055">
    <property type="entry name" value="HTH-TYPE TRANSCRIPTIONAL REGULATOR RUTR"/>
    <property type="match status" value="1"/>
</dbReference>
<dbReference type="Pfam" id="PF21597">
    <property type="entry name" value="TetR_C_43"/>
    <property type="match status" value="1"/>
</dbReference>
<keyword evidence="2 4" id="KW-0238">DNA-binding</keyword>
<evidence type="ECO:0000313" key="7">
    <source>
        <dbReference type="Proteomes" id="UP000715441"/>
    </source>
</evidence>
<dbReference type="SUPFAM" id="SSF48498">
    <property type="entry name" value="Tetracyclin repressor-like, C-terminal domain"/>
    <property type="match status" value="1"/>
</dbReference>
<dbReference type="Pfam" id="PF00440">
    <property type="entry name" value="TetR_N"/>
    <property type="match status" value="1"/>
</dbReference>
<protein>
    <submittedName>
        <fullName evidence="6">TetR/AcrR family transcriptional regulator</fullName>
    </submittedName>
</protein>